<evidence type="ECO:0000313" key="2">
    <source>
        <dbReference type="EMBL" id="MDD7966573.1"/>
    </source>
</evidence>
<keyword evidence="2" id="KW-0808">Transferase</keyword>
<name>A0ABT5SXY0_9PSEU</name>
<keyword evidence="3" id="KW-1185">Reference proteome</keyword>
<comment type="caution">
    <text evidence="2">The sequence shown here is derived from an EMBL/GenBank/DDBJ whole genome shotgun (WGS) entry which is preliminary data.</text>
</comment>
<evidence type="ECO:0000259" key="1">
    <source>
        <dbReference type="Pfam" id="PF08241"/>
    </source>
</evidence>
<organism evidence="2 3">
    <name type="scientific">Actinomycetospora lemnae</name>
    <dbReference type="NCBI Taxonomy" id="3019891"/>
    <lineage>
        <taxon>Bacteria</taxon>
        <taxon>Bacillati</taxon>
        <taxon>Actinomycetota</taxon>
        <taxon>Actinomycetes</taxon>
        <taxon>Pseudonocardiales</taxon>
        <taxon>Pseudonocardiaceae</taxon>
        <taxon>Actinomycetospora</taxon>
    </lineage>
</organism>
<dbReference type="Pfam" id="PF08241">
    <property type="entry name" value="Methyltransf_11"/>
    <property type="match status" value="1"/>
</dbReference>
<evidence type="ECO:0000313" key="3">
    <source>
        <dbReference type="Proteomes" id="UP001300763"/>
    </source>
</evidence>
<sequence>MSSTYFFDNAWPEERARIAALEAALDPGTRALLEARAPAAGWRCLEIGAGGGSIASWLAGHEGVHVLATDIQTSFVEPLAHDRLEVRAHDITGEGLPPDTFDLVHVRWMLFWLAPDARDAALRQIVPAMRPGGWLLAEEPDFLPMLSSPAIPEPLRSVNAAHVALIEKLSGQVDPRYGSTLLRDLAEHGLIDLSSAGRTHVIRPGDPATGSNWLGLALGRVRQPLVDSGACTDAEFDRAVEQFDDPATTMLFPLTMAVWGRRPA</sequence>
<feature type="domain" description="Methyltransferase type 11" evidence="1">
    <location>
        <begin position="45"/>
        <end position="136"/>
    </location>
</feature>
<reference evidence="2 3" key="1">
    <citation type="submission" date="2023-02" db="EMBL/GenBank/DDBJ databases">
        <title>Genome sequencing required for Actinomycetospora new species description.</title>
        <authorList>
            <person name="Saimee Y."/>
            <person name="Duangmal K."/>
        </authorList>
    </citation>
    <scope>NUCLEOTIDE SEQUENCE [LARGE SCALE GENOMIC DNA]</scope>
    <source>
        <strain evidence="2 3">DW7H6</strain>
    </source>
</reference>
<proteinExistence type="predicted"/>
<dbReference type="GO" id="GO:0032259">
    <property type="term" value="P:methylation"/>
    <property type="evidence" value="ECO:0007669"/>
    <property type="project" value="UniProtKB-KW"/>
</dbReference>
<gene>
    <name evidence="2" type="ORF">PGB27_14650</name>
</gene>
<protein>
    <submittedName>
        <fullName evidence="2">Methyltransferase domain-containing protein</fullName>
    </submittedName>
</protein>
<dbReference type="SUPFAM" id="SSF53335">
    <property type="entry name" value="S-adenosyl-L-methionine-dependent methyltransferases"/>
    <property type="match status" value="1"/>
</dbReference>
<dbReference type="GO" id="GO:0008168">
    <property type="term" value="F:methyltransferase activity"/>
    <property type="evidence" value="ECO:0007669"/>
    <property type="project" value="UniProtKB-KW"/>
</dbReference>
<dbReference type="RefSeq" id="WP_274201078.1">
    <property type="nucleotide sequence ID" value="NZ_JAQZAO010000005.1"/>
</dbReference>
<accession>A0ABT5SXY0</accession>
<dbReference type="EMBL" id="JAQZAO010000005">
    <property type="protein sequence ID" value="MDD7966573.1"/>
    <property type="molecule type" value="Genomic_DNA"/>
</dbReference>
<dbReference type="Gene3D" id="3.40.50.150">
    <property type="entry name" value="Vaccinia Virus protein VP39"/>
    <property type="match status" value="1"/>
</dbReference>
<dbReference type="Proteomes" id="UP001300763">
    <property type="component" value="Unassembled WGS sequence"/>
</dbReference>
<dbReference type="InterPro" id="IPR029063">
    <property type="entry name" value="SAM-dependent_MTases_sf"/>
</dbReference>
<dbReference type="InterPro" id="IPR013216">
    <property type="entry name" value="Methyltransf_11"/>
</dbReference>
<dbReference type="CDD" id="cd02440">
    <property type="entry name" value="AdoMet_MTases"/>
    <property type="match status" value="1"/>
</dbReference>
<keyword evidence="2" id="KW-0489">Methyltransferase</keyword>